<comment type="caution">
    <text evidence="6">Lacks conserved residue(s) required for the propagation of feature annotation.</text>
</comment>
<proteinExistence type="predicted"/>
<accession>A0A8R1EH80</accession>
<dbReference type="GO" id="GO:0005634">
    <property type="term" value="C:nucleus"/>
    <property type="evidence" value="ECO:0007669"/>
    <property type="project" value="UniProtKB-SubCell"/>
</dbReference>
<feature type="domain" description="T-box" evidence="7">
    <location>
        <begin position="14"/>
        <end position="107"/>
    </location>
</feature>
<dbReference type="Pfam" id="PF00907">
    <property type="entry name" value="T-box"/>
    <property type="match status" value="1"/>
</dbReference>
<dbReference type="GO" id="GO:0000981">
    <property type="term" value="F:DNA-binding transcription factor activity, RNA polymerase II-specific"/>
    <property type="evidence" value="ECO:0007669"/>
    <property type="project" value="TreeGrafter"/>
</dbReference>
<dbReference type="PANTHER" id="PTHR11267:SF170">
    <property type="entry name" value="T-BOX PROTEIN 33-RELATED"/>
    <property type="match status" value="1"/>
</dbReference>
<dbReference type="InterPro" id="IPR046360">
    <property type="entry name" value="T-box_DNA-bd"/>
</dbReference>
<evidence type="ECO:0000256" key="4">
    <source>
        <dbReference type="ARBA" id="ARBA00023163"/>
    </source>
</evidence>
<organism evidence="8 9">
    <name type="scientific">Caenorhabditis japonica</name>
    <dbReference type="NCBI Taxonomy" id="281687"/>
    <lineage>
        <taxon>Eukaryota</taxon>
        <taxon>Metazoa</taxon>
        <taxon>Ecdysozoa</taxon>
        <taxon>Nematoda</taxon>
        <taxon>Chromadorea</taxon>
        <taxon>Rhabditida</taxon>
        <taxon>Rhabditina</taxon>
        <taxon>Rhabditomorpha</taxon>
        <taxon>Rhabditoidea</taxon>
        <taxon>Rhabditidae</taxon>
        <taxon>Peloderinae</taxon>
        <taxon>Caenorhabditis</taxon>
    </lineage>
</organism>
<dbReference type="Gene3D" id="2.60.40.820">
    <property type="entry name" value="Transcription factor, T-box"/>
    <property type="match status" value="1"/>
</dbReference>
<evidence type="ECO:0000256" key="3">
    <source>
        <dbReference type="ARBA" id="ARBA00023125"/>
    </source>
</evidence>
<evidence type="ECO:0000256" key="5">
    <source>
        <dbReference type="ARBA" id="ARBA00023242"/>
    </source>
</evidence>
<comment type="subcellular location">
    <subcellularLocation>
        <location evidence="1 6">Nucleus</location>
    </subcellularLocation>
</comment>
<dbReference type="InterPro" id="IPR001699">
    <property type="entry name" value="TF_T-box"/>
</dbReference>
<dbReference type="SUPFAM" id="SSF49417">
    <property type="entry name" value="p53-like transcription factors"/>
    <property type="match status" value="1"/>
</dbReference>
<keyword evidence="3 6" id="KW-0238">DNA-binding</keyword>
<dbReference type="Proteomes" id="UP000005237">
    <property type="component" value="Unassembled WGS sequence"/>
</dbReference>
<dbReference type="InterPro" id="IPR008967">
    <property type="entry name" value="p53-like_TF_DNA-bd_sf"/>
</dbReference>
<sequence>MITDSQPIVVSLAQHHDALWRQFNGHHNEMIVTKGGRKMFPKLEYVVRGLHPDKLYAMTLRLELADESRFKFSGGEWMKSGKAEQHQVAKTVWHADGVLKGRLVVKF</sequence>
<evidence type="ECO:0000256" key="1">
    <source>
        <dbReference type="ARBA" id="ARBA00004123"/>
    </source>
</evidence>
<evidence type="ECO:0000259" key="7">
    <source>
        <dbReference type="PROSITE" id="PS50252"/>
    </source>
</evidence>
<evidence type="ECO:0000313" key="8">
    <source>
        <dbReference type="EnsemblMetazoa" id="CJA33556.1"/>
    </source>
</evidence>
<dbReference type="GO" id="GO:0000785">
    <property type="term" value="C:chromatin"/>
    <property type="evidence" value="ECO:0007669"/>
    <property type="project" value="TreeGrafter"/>
</dbReference>
<dbReference type="AlphaFoldDB" id="A0A8R1EH80"/>
<keyword evidence="5 6" id="KW-0539">Nucleus</keyword>
<dbReference type="GO" id="GO:0000978">
    <property type="term" value="F:RNA polymerase II cis-regulatory region sequence-specific DNA binding"/>
    <property type="evidence" value="ECO:0007669"/>
    <property type="project" value="InterPro"/>
</dbReference>
<name>A0A8R1EH80_CAEJA</name>
<reference evidence="8" key="2">
    <citation type="submission" date="2022-06" db="UniProtKB">
        <authorList>
            <consortium name="EnsemblMetazoa"/>
        </authorList>
    </citation>
    <scope>IDENTIFICATION</scope>
    <source>
        <strain evidence="8">DF5081</strain>
    </source>
</reference>
<dbReference type="SMART" id="SM00425">
    <property type="entry name" value="TBOX"/>
    <property type="match status" value="1"/>
</dbReference>
<dbReference type="PROSITE" id="PS50252">
    <property type="entry name" value="TBOX_3"/>
    <property type="match status" value="1"/>
</dbReference>
<dbReference type="GO" id="GO:0001708">
    <property type="term" value="P:cell fate specification"/>
    <property type="evidence" value="ECO:0007669"/>
    <property type="project" value="TreeGrafter"/>
</dbReference>
<dbReference type="InterPro" id="IPR018186">
    <property type="entry name" value="TF_T-box_CS"/>
</dbReference>
<dbReference type="PANTHER" id="PTHR11267">
    <property type="entry name" value="T-BOX PROTEIN-RELATED"/>
    <property type="match status" value="1"/>
</dbReference>
<keyword evidence="2" id="KW-0805">Transcription regulation</keyword>
<dbReference type="PROSITE" id="PS01283">
    <property type="entry name" value="TBOX_1"/>
    <property type="match status" value="1"/>
</dbReference>
<protein>
    <recommendedName>
        <fullName evidence="7">T-box domain-containing protein</fullName>
    </recommendedName>
</protein>
<reference evidence="9" key="1">
    <citation type="submission" date="2010-08" db="EMBL/GenBank/DDBJ databases">
        <authorList>
            <consortium name="Caenorhabditis japonica Sequencing Consortium"/>
            <person name="Wilson R.K."/>
        </authorList>
    </citation>
    <scope>NUCLEOTIDE SEQUENCE [LARGE SCALE GENOMIC DNA]</scope>
    <source>
        <strain evidence="9">DF5081</strain>
    </source>
</reference>
<dbReference type="InterPro" id="IPR036960">
    <property type="entry name" value="T-box_sf"/>
</dbReference>
<dbReference type="EnsemblMetazoa" id="CJA33556.1">
    <property type="protein sequence ID" value="CJA33556.1"/>
    <property type="gene ID" value="WBGene00209403"/>
</dbReference>
<evidence type="ECO:0000256" key="2">
    <source>
        <dbReference type="ARBA" id="ARBA00023015"/>
    </source>
</evidence>
<keyword evidence="9" id="KW-1185">Reference proteome</keyword>
<evidence type="ECO:0000313" key="9">
    <source>
        <dbReference type="Proteomes" id="UP000005237"/>
    </source>
</evidence>
<dbReference type="GO" id="GO:0045893">
    <property type="term" value="P:positive regulation of DNA-templated transcription"/>
    <property type="evidence" value="ECO:0007669"/>
    <property type="project" value="InterPro"/>
</dbReference>
<evidence type="ECO:0000256" key="6">
    <source>
        <dbReference type="PROSITE-ProRule" id="PRU00201"/>
    </source>
</evidence>
<keyword evidence="4" id="KW-0804">Transcription</keyword>